<evidence type="ECO:0000256" key="7">
    <source>
        <dbReference type="SAM" id="Phobius"/>
    </source>
</evidence>
<dbReference type="OMA" id="FFSIRPT"/>
<reference evidence="8 9" key="1">
    <citation type="journal article" date="2011" name="J. Gen. Appl. Microbiol.">
        <title>Draft genome sequencing of the enigmatic basidiomycete Mixia osmundae.</title>
        <authorList>
            <person name="Nishida H."/>
            <person name="Nagatsuka Y."/>
            <person name="Sugiyama J."/>
        </authorList>
    </citation>
    <scope>NUCLEOTIDE SEQUENCE [LARGE SCALE GENOMIC DNA]</scope>
    <source>
        <strain evidence="9">CBS 9802 / IAM 14324 / JCM 22182 / KY 12970</strain>
    </source>
</reference>
<feature type="region of interest" description="Disordered" evidence="6">
    <location>
        <begin position="249"/>
        <end position="286"/>
    </location>
</feature>
<evidence type="ECO:0000256" key="2">
    <source>
        <dbReference type="ARBA" id="ARBA00007322"/>
    </source>
</evidence>
<organism evidence="8 9">
    <name type="scientific">Mixia osmundae (strain CBS 9802 / IAM 14324 / JCM 22182 / KY 12970)</name>
    <dbReference type="NCBI Taxonomy" id="764103"/>
    <lineage>
        <taxon>Eukaryota</taxon>
        <taxon>Fungi</taxon>
        <taxon>Dikarya</taxon>
        <taxon>Basidiomycota</taxon>
        <taxon>Pucciniomycotina</taxon>
        <taxon>Mixiomycetes</taxon>
        <taxon>Mixiales</taxon>
        <taxon>Mixiaceae</taxon>
        <taxon>Mixia</taxon>
    </lineage>
</organism>
<keyword evidence="4 7" id="KW-1133">Transmembrane helix</keyword>
<comment type="similarity">
    <text evidence="2">Belongs to the PER33/POM33 family.</text>
</comment>
<keyword evidence="5 7" id="KW-0472">Membrane</keyword>
<evidence type="ECO:0000313" key="9">
    <source>
        <dbReference type="Proteomes" id="UP000009131"/>
    </source>
</evidence>
<dbReference type="EMBL" id="BABT02000134">
    <property type="protein sequence ID" value="GAA97703.1"/>
    <property type="molecule type" value="Genomic_DNA"/>
</dbReference>
<dbReference type="InParanoid" id="G7E4E3"/>
<feature type="compositionally biased region" description="Low complexity" evidence="6">
    <location>
        <begin position="251"/>
        <end position="286"/>
    </location>
</feature>
<evidence type="ECO:0000256" key="5">
    <source>
        <dbReference type="ARBA" id="ARBA00023136"/>
    </source>
</evidence>
<evidence type="ECO:0008006" key="10">
    <source>
        <dbReference type="Google" id="ProtNLM"/>
    </source>
</evidence>
<dbReference type="eggNOG" id="KOG4002">
    <property type="taxonomic scope" value="Eukaryota"/>
</dbReference>
<keyword evidence="9" id="KW-1185">Reference proteome</keyword>
<comment type="caution">
    <text evidence="8">The sequence shown here is derived from an EMBL/GenBank/DDBJ whole genome shotgun (WGS) entry which is preliminary data.</text>
</comment>
<evidence type="ECO:0000313" key="8">
    <source>
        <dbReference type="EMBL" id="GAA97703.1"/>
    </source>
</evidence>
<dbReference type="GO" id="GO:0061024">
    <property type="term" value="P:membrane organization"/>
    <property type="evidence" value="ECO:0007669"/>
    <property type="project" value="TreeGrafter"/>
</dbReference>
<accession>G7E4E3</accession>
<proteinExistence type="inferred from homology"/>
<dbReference type="GO" id="GO:0016020">
    <property type="term" value="C:membrane"/>
    <property type="evidence" value="ECO:0007669"/>
    <property type="project" value="UniProtKB-SubCell"/>
</dbReference>
<dbReference type="InterPro" id="IPR005344">
    <property type="entry name" value="TMEM33/Pom33"/>
</dbReference>
<dbReference type="InterPro" id="IPR051645">
    <property type="entry name" value="PER33/POM33_regulator"/>
</dbReference>
<protein>
    <recommendedName>
        <fullName evidence="10">Nucleoporin POM33</fullName>
    </recommendedName>
</protein>
<evidence type="ECO:0000256" key="4">
    <source>
        <dbReference type="ARBA" id="ARBA00022989"/>
    </source>
</evidence>
<dbReference type="PANTHER" id="PTHR12703:SF4">
    <property type="entry name" value="TRANSMEMBRANE PROTEIN 33"/>
    <property type="match status" value="1"/>
</dbReference>
<evidence type="ECO:0000256" key="1">
    <source>
        <dbReference type="ARBA" id="ARBA00004141"/>
    </source>
</evidence>
<dbReference type="HOGENOM" id="CLU_065417_0_0_1"/>
<sequence length="286" mass="30885">MAKSSTSAPHTVWAAGHALVLVSTLTILLGLITFNGRSSRAYYLAYSGALVSWGIVVYKSLGIPSLNRAYIQRALLDENVQYLLLALYFFFNKPIQASLIPFATFSLFHTLTFARTILLPKPPAASSSKKDASPASAGANLSKSIQTWVKKNYEHAMLFVSFVELGVMAQVTLGALTFQNSFLIPIVYAHFLRFRYYLSPQTRDAFAWFSQQLDHLTANPNCPPAVKRGVNAARDIIIRYAESVIAVQQQSGSAPTTGSASTSGSSTARPSSASGTTSSRTASASK</sequence>
<dbReference type="PANTHER" id="PTHR12703">
    <property type="entry name" value="TRANSMEMBRANE PROTEIN 33"/>
    <property type="match status" value="1"/>
</dbReference>
<evidence type="ECO:0000256" key="3">
    <source>
        <dbReference type="ARBA" id="ARBA00022692"/>
    </source>
</evidence>
<evidence type="ECO:0000256" key="6">
    <source>
        <dbReference type="SAM" id="MobiDB-lite"/>
    </source>
</evidence>
<dbReference type="Pfam" id="PF03661">
    <property type="entry name" value="TMEM33_Pom33"/>
    <property type="match status" value="1"/>
</dbReference>
<gene>
    <name evidence="8" type="primary">Mo04381</name>
    <name evidence="8" type="ORF">E5Q_04381</name>
</gene>
<feature type="transmembrane region" description="Helical" evidence="7">
    <location>
        <begin position="167"/>
        <end position="191"/>
    </location>
</feature>
<feature type="transmembrane region" description="Helical" evidence="7">
    <location>
        <begin position="12"/>
        <end position="34"/>
    </location>
</feature>
<dbReference type="GO" id="GO:0005783">
    <property type="term" value="C:endoplasmic reticulum"/>
    <property type="evidence" value="ECO:0007669"/>
    <property type="project" value="TreeGrafter"/>
</dbReference>
<name>G7E4E3_MIXOS</name>
<keyword evidence="3 7" id="KW-0812">Transmembrane</keyword>
<dbReference type="OrthoDB" id="5581259at2759"/>
<comment type="subcellular location">
    <subcellularLocation>
        <location evidence="1">Membrane</location>
        <topology evidence="1">Multi-pass membrane protein</topology>
    </subcellularLocation>
</comment>
<dbReference type="Proteomes" id="UP000009131">
    <property type="component" value="Unassembled WGS sequence"/>
</dbReference>
<reference evidence="8 9" key="2">
    <citation type="journal article" date="2012" name="Open Biol.">
        <title>Characteristics of nucleosomes and linker DNA regions on the genome of the basidiomycete Mixia osmundae revealed by mono- and dinucleosome mapping.</title>
        <authorList>
            <person name="Nishida H."/>
            <person name="Kondo S."/>
            <person name="Matsumoto T."/>
            <person name="Suzuki Y."/>
            <person name="Yoshikawa H."/>
            <person name="Taylor T.D."/>
            <person name="Sugiyama J."/>
        </authorList>
    </citation>
    <scope>NUCLEOTIDE SEQUENCE [LARGE SCALE GENOMIC DNA]</scope>
    <source>
        <strain evidence="9">CBS 9802 / IAM 14324 / JCM 22182 / KY 12970</strain>
    </source>
</reference>
<dbReference type="GO" id="GO:0071786">
    <property type="term" value="P:endoplasmic reticulum tubular network organization"/>
    <property type="evidence" value="ECO:0007669"/>
    <property type="project" value="TreeGrafter"/>
</dbReference>
<dbReference type="FunCoup" id="G7E4E3">
    <property type="interactions" value="135"/>
</dbReference>
<dbReference type="AlphaFoldDB" id="G7E4E3"/>
<dbReference type="STRING" id="764103.G7E4E3"/>
<dbReference type="RefSeq" id="XP_014564839.1">
    <property type="nucleotide sequence ID" value="XM_014709353.1"/>
</dbReference>